<dbReference type="SUPFAM" id="SSF141868">
    <property type="entry name" value="EAL domain-like"/>
    <property type="match status" value="1"/>
</dbReference>
<dbReference type="CDD" id="cd01948">
    <property type="entry name" value="EAL"/>
    <property type="match status" value="1"/>
</dbReference>
<dbReference type="GO" id="GO:0071111">
    <property type="term" value="F:cyclic-guanylate-specific phosphodiesterase activity"/>
    <property type="evidence" value="ECO:0007669"/>
    <property type="project" value="InterPro"/>
</dbReference>
<dbReference type="Proteomes" id="UP000018877">
    <property type="component" value="Unassembled WGS sequence"/>
</dbReference>
<feature type="domain" description="EAL" evidence="1">
    <location>
        <begin position="1"/>
        <end position="248"/>
    </location>
</feature>
<evidence type="ECO:0000313" key="2">
    <source>
        <dbReference type="EMBL" id="ETI69179.1"/>
    </source>
</evidence>
<organism evidence="2 3">
    <name type="scientific">Neobacillus vireti LMG 21834</name>
    <dbReference type="NCBI Taxonomy" id="1131730"/>
    <lineage>
        <taxon>Bacteria</taxon>
        <taxon>Bacillati</taxon>
        <taxon>Bacillota</taxon>
        <taxon>Bacilli</taxon>
        <taxon>Bacillales</taxon>
        <taxon>Bacillaceae</taxon>
        <taxon>Neobacillus</taxon>
    </lineage>
</organism>
<evidence type="ECO:0000313" key="3">
    <source>
        <dbReference type="Proteomes" id="UP000018877"/>
    </source>
</evidence>
<dbReference type="Pfam" id="PF00563">
    <property type="entry name" value="EAL"/>
    <property type="match status" value="1"/>
</dbReference>
<comment type="caution">
    <text evidence="2">The sequence shown here is derived from an EMBL/GenBank/DDBJ whole genome shotgun (WGS) entry which is preliminary data.</text>
</comment>
<sequence length="266" mass="30195">MEQISDVLSQKTEHVYQPMWNVDAMSIFGYEALLRFPDGYGNSNIEQIFTAARTDGTLFELDTRSFAQAISRFPLNKLAEALLFLNLYPSTLLHPHFPFFMNQLVKKYPFVHGRVVIEINETKEEESCWELPEFKKRIALVKDLGFAIALDDVGTGATGLQKIIEFSPNFIKLDRYFSVGLSSSTEKQQMVALLIQYAQYKMGVILEGIEEEDDLAAAINIDVPIIQGYLLGKPKKMTAQTVFRKYQTSLKTQDSAHSFCPEISVK</sequence>
<dbReference type="InterPro" id="IPR001633">
    <property type="entry name" value="EAL_dom"/>
</dbReference>
<evidence type="ECO:0000259" key="1">
    <source>
        <dbReference type="PROSITE" id="PS50883"/>
    </source>
</evidence>
<gene>
    <name evidence="2" type="ORF">BAVI_08771</name>
</gene>
<dbReference type="InterPro" id="IPR035919">
    <property type="entry name" value="EAL_sf"/>
</dbReference>
<dbReference type="RefSeq" id="WP_024027954.1">
    <property type="nucleotide sequence ID" value="NZ_ALAN01000058.1"/>
</dbReference>
<dbReference type="InterPro" id="IPR050706">
    <property type="entry name" value="Cyclic-di-GMP_PDE-like"/>
</dbReference>
<protein>
    <submittedName>
        <fullName evidence="2">Diguanylate phosphodiesterase</fullName>
    </submittedName>
</protein>
<dbReference type="Gene3D" id="3.20.20.450">
    <property type="entry name" value="EAL domain"/>
    <property type="match status" value="1"/>
</dbReference>
<dbReference type="PANTHER" id="PTHR33121:SF76">
    <property type="entry name" value="SIGNALING PROTEIN"/>
    <property type="match status" value="1"/>
</dbReference>
<reference evidence="2 3" key="1">
    <citation type="journal article" date="2014" name="Environ. Microbiol.">
        <title>The nitrate-ammonifying and nosZ-carrying bacterium Bacillus vireti is a potent source and sink for nitric and nitrous oxide under high nitrate conditions.</title>
        <authorList>
            <person name="Mania D."/>
            <person name="Heylen K."/>
            <person name="van Spanning R.J."/>
            <person name="Frostegard A."/>
        </authorList>
    </citation>
    <scope>NUCLEOTIDE SEQUENCE [LARGE SCALE GENOMIC DNA]</scope>
    <source>
        <strain evidence="2 3">LMG 21834</strain>
    </source>
</reference>
<accession>A0AB94IQ16</accession>
<dbReference type="EMBL" id="ALAN01000058">
    <property type="protein sequence ID" value="ETI69179.1"/>
    <property type="molecule type" value="Genomic_DNA"/>
</dbReference>
<dbReference type="SMART" id="SM00052">
    <property type="entry name" value="EAL"/>
    <property type="match status" value="1"/>
</dbReference>
<name>A0AB94IQ16_9BACI</name>
<dbReference type="AlphaFoldDB" id="A0AB94IQ16"/>
<proteinExistence type="predicted"/>
<dbReference type="PANTHER" id="PTHR33121">
    <property type="entry name" value="CYCLIC DI-GMP PHOSPHODIESTERASE PDEF"/>
    <property type="match status" value="1"/>
</dbReference>
<keyword evidence="3" id="KW-1185">Reference proteome</keyword>
<dbReference type="PROSITE" id="PS50883">
    <property type="entry name" value="EAL"/>
    <property type="match status" value="1"/>
</dbReference>